<dbReference type="InterPro" id="IPR031376">
    <property type="entry name" value="PCB_OB"/>
</dbReference>
<evidence type="ECO:0000256" key="3">
    <source>
        <dbReference type="ARBA" id="ARBA00004752"/>
    </source>
</evidence>
<evidence type="ECO:0000256" key="6">
    <source>
        <dbReference type="ARBA" id="ARBA00012448"/>
    </source>
</evidence>
<keyword evidence="17" id="KW-0735">Signal-anchor</keyword>
<dbReference type="EC" id="3.4.16.4" evidence="6"/>
<keyword evidence="13" id="KW-0808">Transferase</keyword>
<dbReference type="AlphaFoldDB" id="A0A5C8LXT0"/>
<protein>
    <recommendedName>
        <fullName evidence="7">Penicillin-binding protein 1A</fullName>
        <ecNumber evidence="25">2.4.99.28</ecNumber>
        <ecNumber evidence="6">3.4.16.4</ecNumber>
    </recommendedName>
</protein>
<comment type="pathway">
    <text evidence="3">Cell wall biogenesis; peptidoglycan biosynthesis.</text>
</comment>
<keyword evidence="9" id="KW-0997">Cell inner membrane</keyword>
<dbReference type="GO" id="GO:0005886">
    <property type="term" value="C:plasma membrane"/>
    <property type="evidence" value="ECO:0007669"/>
    <property type="project" value="UniProtKB-SubCell"/>
</dbReference>
<evidence type="ECO:0000313" key="33">
    <source>
        <dbReference type="Proteomes" id="UP000321814"/>
    </source>
</evidence>
<feature type="domain" description="Glycosyl transferase family 51" evidence="30">
    <location>
        <begin position="55"/>
        <end position="229"/>
    </location>
</feature>
<evidence type="ECO:0000256" key="26">
    <source>
        <dbReference type="ARBA" id="ARBA00049902"/>
    </source>
</evidence>
<keyword evidence="11" id="KW-0645">Protease</keyword>
<dbReference type="InterPro" id="IPR050396">
    <property type="entry name" value="Glycosyltr_51/Transpeptidase"/>
</dbReference>
<dbReference type="SUPFAM" id="SSF56601">
    <property type="entry name" value="beta-lactamase/transpeptidase-like"/>
    <property type="match status" value="1"/>
</dbReference>
<evidence type="ECO:0000256" key="8">
    <source>
        <dbReference type="ARBA" id="ARBA00022475"/>
    </source>
</evidence>
<keyword evidence="19 28" id="KW-1133">Transmembrane helix</keyword>
<evidence type="ECO:0000256" key="4">
    <source>
        <dbReference type="ARBA" id="ARBA00007090"/>
    </source>
</evidence>
<evidence type="ECO:0000256" key="7">
    <source>
        <dbReference type="ARBA" id="ARBA00018638"/>
    </source>
</evidence>
<dbReference type="GO" id="GO:0006508">
    <property type="term" value="P:proteolysis"/>
    <property type="evidence" value="ECO:0007669"/>
    <property type="project" value="UniProtKB-KW"/>
</dbReference>
<keyword evidence="15" id="KW-0378">Hydrolase</keyword>
<dbReference type="PANTHER" id="PTHR32282:SF27">
    <property type="entry name" value="PENICILLIN-BINDING PROTEIN 1A"/>
    <property type="match status" value="1"/>
</dbReference>
<dbReference type="Pfam" id="PF17092">
    <property type="entry name" value="PCB_OB"/>
    <property type="match status" value="1"/>
</dbReference>
<dbReference type="GO" id="GO:0030288">
    <property type="term" value="C:outer membrane-bounded periplasmic space"/>
    <property type="evidence" value="ECO:0007669"/>
    <property type="project" value="TreeGrafter"/>
</dbReference>
<dbReference type="RefSeq" id="WP_147904041.1">
    <property type="nucleotide sequence ID" value="NZ_BAAAGC010000007.1"/>
</dbReference>
<dbReference type="InterPro" id="IPR036950">
    <property type="entry name" value="PBP_transglycosylase"/>
</dbReference>
<comment type="pathway">
    <text evidence="27">Glycan biosynthesis.</text>
</comment>
<evidence type="ECO:0000256" key="11">
    <source>
        <dbReference type="ARBA" id="ARBA00022670"/>
    </source>
</evidence>
<evidence type="ECO:0000256" key="17">
    <source>
        <dbReference type="ARBA" id="ARBA00022968"/>
    </source>
</evidence>
<evidence type="ECO:0000256" key="21">
    <source>
        <dbReference type="ARBA" id="ARBA00023251"/>
    </source>
</evidence>
<comment type="catalytic activity">
    <reaction evidence="26">
        <text>[GlcNAc-(1-&gt;4)-Mur2Ac(oyl-L-Ala-gamma-D-Glu-L-Lys-D-Ala-D-Ala)](n)-di-trans,octa-cis-undecaprenyl diphosphate + beta-D-GlcNAc-(1-&gt;4)-Mur2Ac(oyl-L-Ala-gamma-D-Glu-L-Lys-D-Ala-D-Ala)-di-trans,octa-cis-undecaprenyl diphosphate = [GlcNAc-(1-&gt;4)-Mur2Ac(oyl-L-Ala-gamma-D-Glu-L-Lys-D-Ala-D-Ala)](n+1)-di-trans,octa-cis-undecaprenyl diphosphate + di-trans,octa-cis-undecaprenyl diphosphate + H(+)</text>
        <dbReference type="Rhea" id="RHEA:23708"/>
        <dbReference type="Rhea" id="RHEA-COMP:9602"/>
        <dbReference type="Rhea" id="RHEA-COMP:9603"/>
        <dbReference type="ChEBI" id="CHEBI:15378"/>
        <dbReference type="ChEBI" id="CHEBI:58405"/>
        <dbReference type="ChEBI" id="CHEBI:60033"/>
        <dbReference type="ChEBI" id="CHEBI:78435"/>
        <dbReference type="EC" id="2.4.99.28"/>
    </reaction>
</comment>
<evidence type="ECO:0000313" key="32">
    <source>
        <dbReference type="EMBL" id="TXK81184.1"/>
    </source>
</evidence>
<keyword evidence="20 28" id="KW-0472">Membrane</keyword>
<dbReference type="Proteomes" id="UP000321814">
    <property type="component" value="Unassembled WGS sequence"/>
</dbReference>
<dbReference type="GO" id="GO:0009002">
    <property type="term" value="F:serine-type D-Ala-D-Ala carboxypeptidase activity"/>
    <property type="evidence" value="ECO:0007669"/>
    <property type="project" value="UniProtKB-EC"/>
</dbReference>
<evidence type="ECO:0000256" key="5">
    <source>
        <dbReference type="ARBA" id="ARBA00007739"/>
    </source>
</evidence>
<accession>A0A5C8LXT0</accession>
<keyword evidence="8" id="KW-1003">Cell membrane</keyword>
<keyword evidence="18" id="KW-0573">Peptidoglycan synthesis</keyword>
<evidence type="ECO:0000256" key="1">
    <source>
        <dbReference type="ARBA" id="ARBA00002624"/>
    </source>
</evidence>
<keyword evidence="12" id="KW-0328">Glycosyltransferase</keyword>
<dbReference type="GO" id="GO:0008658">
    <property type="term" value="F:penicillin binding"/>
    <property type="evidence" value="ECO:0007669"/>
    <property type="project" value="InterPro"/>
</dbReference>
<keyword evidence="22" id="KW-0511">Multifunctional enzyme</keyword>
<dbReference type="GO" id="GO:0008360">
    <property type="term" value="P:regulation of cell shape"/>
    <property type="evidence" value="ECO:0007669"/>
    <property type="project" value="UniProtKB-KW"/>
</dbReference>
<dbReference type="InterPro" id="IPR023346">
    <property type="entry name" value="Lysozyme-like_dom_sf"/>
</dbReference>
<evidence type="ECO:0000256" key="20">
    <source>
        <dbReference type="ARBA" id="ARBA00023136"/>
    </source>
</evidence>
<dbReference type="InterPro" id="IPR012338">
    <property type="entry name" value="Beta-lactam/transpept-like"/>
</dbReference>
<keyword evidence="10" id="KW-0121">Carboxypeptidase</keyword>
<feature type="transmembrane region" description="Helical" evidence="28">
    <location>
        <begin position="7"/>
        <end position="29"/>
    </location>
</feature>
<evidence type="ECO:0000256" key="15">
    <source>
        <dbReference type="ARBA" id="ARBA00022801"/>
    </source>
</evidence>
<keyword evidence="16" id="KW-0133">Cell shape</keyword>
<dbReference type="EMBL" id="VRLR01000004">
    <property type="protein sequence ID" value="TXK81184.1"/>
    <property type="molecule type" value="Genomic_DNA"/>
</dbReference>
<evidence type="ECO:0000256" key="19">
    <source>
        <dbReference type="ARBA" id="ARBA00022989"/>
    </source>
</evidence>
<evidence type="ECO:0000256" key="23">
    <source>
        <dbReference type="ARBA" id="ARBA00023316"/>
    </source>
</evidence>
<evidence type="ECO:0000256" key="16">
    <source>
        <dbReference type="ARBA" id="ARBA00022960"/>
    </source>
</evidence>
<evidence type="ECO:0000256" key="28">
    <source>
        <dbReference type="SAM" id="Phobius"/>
    </source>
</evidence>
<evidence type="ECO:0000256" key="25">
    <source>
        <dbReference type="ARBA" id="ARBA00044770"/>
    </source>
</evidence>
<dbReference type="GO" id="GO:0009252">
    <property type="term" value="P:peptidoglycan biosynthetic process"/>
    <property type="evidence" value="ECO:0007669"/>
    <property type="project" value="UniProtKB-UniPathway"/>
</dbReference>
<dbReference type="UniPathway" id="UPA00219"/>
<dbReference type="Pfam" id="PF00912">
    <property type="entry name" value="Transgly"/>
    <property type="match status" value="1"/>
</dbReference>
<organism evidence="32 33">
    <name type="scientific">Rheinheimera tangshanensis</name>
    <dbReference type="NCBI Taxonomy" id="400153"/>
    <lineage>
        <taxon>Bacteria</taxon>
        <taxon>Pseudomonadati</taxon>
        <taxon>Pseudomonadota</taxon>
        <taxon>Gammaproteobacteria</taxon>
        <taxon>Chromatiales</taxon>
        <taxon>Chromatiaceae</taxon>
        <taxon>Rheinheimera</taxon>
    </lineage>
</organism>
<dbReference type="EC" id="2.4.99.28" evidence="25"/>
<reference evidence="32 33" key="1">
    <citation type="submission" date="2019-08" db="EMBL/GenBank/DDBJ databases">
        <title>Draft genome analysis of Rheinheimera tangshanensis isolated from the roots of fresh rice plants (Oryza sativa).</title>
        <authorList>
            <person name="Yu Q."/>
            <person name="Qi Y."/>
            <person name="Zhang H."/>
            <person name="Pu J."/>
        </authorList>
    </citation>
    <scope>NUCLEOTIDE SEQUENCE [LARGE SCALE GENOMIC DNA]</scope>
    <source>
        <strain evidence="32 33">JA3-B52</strain>
    </source>
</reference>
<feature type="domain" description="Penicillin-binding protein transpeptidase" evidence="29">
    <location>
        <begin position="441"/>
        <end position="750"/>
    </location>
</feature>
<gene>
    <name evidence="32" type="ORF">FU839_08685</name>
</gene>
<keyword evidence="14 28" id="KW-0812">Transmembrane</keyword>
<comment type="similarity">
    <text evidence="4">In the C-terminal section; belongs to the transpeptidase family.</text>
</comment>
<evidence type="ECO:0000259" key="29">
    <source>
        <dbReference type="Pfam" id="PF00905"/>
    </source>
</evidence>
<evidence type="ECO:0000256" key="27">
    <source>
        <dbReference type="ARBA" id="ARBA00060592"/>
    </source>
</evidence>
<dbReference type="GO" id="GO:0071555">
    <property type="term" value="P:cell wall organization"/>
    <property type="evidence" value="ECO:0007669"/>
    <property type="project" value="UniProtKB-KW"/>
</dbReference>
<keyword evidence="33" id="KW-1185">Reference proteome</keyword>
<dbReference type="FunFam" id="1.10.3810.10:FF:000003">
    <property type="entry name" value="Penicillin-binding protein 1a"/>
    <property type="match status" value="1"/>
</dbReference>
<evidence type="ECO:0000256" key="13">
    <source>
        <dbReference type="ARBA" id="ARBA00022679"/>
    </source>
</evidence>
<dbReference type="PANTHER" id="PTHR32282">
    <property type="entry name" value="BINDING PROTEIN TRANSPEPTIDASE, PUTATIVE-RELATED"/>
    <property type="match status" value="1"/>
</dbReference>
<evidence type="ECO:0000256" key="24">
    <source>
        <dbReference type="ARBA" id="ARBA00034000"/>
    </source>
</evidence>
<feature type="domain" description="Penicillin-binding protein OB-like" evidence="31">
    <location>
        <begin position="317"/>
        <end position="439"/>
    </location>
</feature>
<keyword evidence="23" id="KW-0961">Cell wall biogenesis/degradation</keyword>
<evidence type="ECO:0000256" key="10">
    <source>
        <dbReference type="ARBA" id="ARBA00022645"/>
    </source>
</evidence>
<dbReference type="Pfam" id="PF00905">
    <property type="entry name" value="Transpeptidase"/>
    <property type="match status" value="1"/>
</dbReference>
<evidence type="ECO:0000259" key="30">
    <source>
        <dbReference type="Pfam" id="PF00912"/>
    </source>
</evidence>
<evidence type="ECO:0000256" key="9">
    <source>
        <dbReference type="ARBA" id="ARBA00022519"/>
    </source>
</evidence>
<comment type="function">
    <text evidence="1">Cell wall formation. Synthesis of cross-linked peptidoglycan from the lipid intermediates. The enzyme has a penicillin-insensitive transglycosylase N-terminal domain (formation of linear glycan strands) and a penicillin-sensitive transpeptidase C-terminal domain (cross-linking of the peptide subunits).</text>
</comment>
<dbReference type="SUPFAM" id="SSF53955">
    <property type="entry name" value="Lysozyme-like"/>
    <property type="match status" value="1"/>
</dbReference>
<comment type="subcellular location">
    <subcellularLocation>
        <location evidence="2">Cell inner membrane</location>
        <topology evidence="2">Single-pass type II membrane protein</topology>
    </subcellularLocation>
</comment>
<evidence type="ECO:0000256" key="18">
    <source>
        <dbReference type="ARBA" id="ARBA00022984"/>
    </source>
</evidence>
<dbReference type="Gene3D" id="1.10.3810.10">
    <property type="entry name" value="Biosynthetic peptidoglycan transglycosylase-like"/>
    <property type="match status" value="1"/>
</dbReference>
<evidence type="ECO:0000259" key="31">
    <source>
        <dbReference type="Pfam" id="PF17092"/>
    </source>
</evidence>
<keyword evidence="21" id="KW-0046">Antibiotic resistance</keyword>
<dbReference type="NCBIfam" id="TIGR02074">
    <property type="entry name" value="PBP_1a_fam"/>
    <property type="match status" value="1"/>
</dbReference>
<dbReference type="GO" id="GO:0046677">
    <property type="term" value="P:response to antibiotic"/>
    <property type="evidence" value="ECO:0007669"/>
    <property type="project" value="UniProtKB-KW"/>
</dbReference>
<evidence type="ECO:0000256" key="2">
    <source>
        <dbReference type="ARBA" id="ARBA00004249"/>
    </source>
</evidence>
<evidence type="ECO:0000256" key="14">
    <source>
        <dbReference type="ARBA" id="ARBA00022692"/>
    </source>
</evidence>
<evidence type="ECO:0000256" key="12">
    <source>
        <dbReference type="ARBA" id="ARBA00022676"/>
    </source>
</evidence>
<comment type="catalytic activity">
    <reaction evidence="24">
        <text>Preferential cleavage: (Ac)2-L-Lys-D-Ala-|-D-Ala. Also transpeptidation of peptidyl-alanyl moieties that are N-acyl substituents of D-alanine.</text>
        <dbReference type="EC" id="3.4.16.4"/>
    </reaction>
</comment>
<dbReference type="Gene3D" id="3.40.710.10">
    <property type="entry name" value="DD-peptidase/beta-lactamase superfamily"/>
    <property type="match status" value="2"/>
</dbReference>
<dbReference type="GO" id="GO:0008955">
    <property type="term" value="F:peptidoglycan glycosyltransferase activity"/>
    <property type="evidence" value="ECO:0007669"/>
    <property type="project" value="UniProtKB-EC"/>
</dbReference>
<proteinExistence type="inferred from homology"/>
<dbReference type="InterPro" id="IPR001460">
    <property type="entry name" value="PCN-bd_Tpept"/>
</dbReference>
<comment type="caution">
    <text evidence="32">The sequence shown here is derived from an EMBL/GenBank/DDBJ whole genome shotgun (WGS) entry which is preliminary data.</text>
</comment>
<sequence>MSWFKKLIILLIAGAFSVVALVAASYWYVKDDLPSVATLKDVKLQTPMRVFSQDGELISQFGEKRRIPLTLAEMPDLLIKAVLATEDNRFYEHPGIDVIGMFRAATVVAFSGEAKQGASTITQQLARVFFLTREKKLIRKIKEIFLALRIEQELTKDEILELYLNKIELGQRSFGVGAAAQVYFGKNIQDLTLSEIAIIAGLPQGPSVLNPVRSPSRARARRNIVLGRMLNEGYITQAQYDEALQEPILSKLHGAQITASAPYIAEMVRQEVVDKYGEEEAYSKGFQVFTTVDSRLQGKAVAAVQKNVVGYDERHGYRGPVATLWQANPEPQADGSVKFVEKDRLSDEAILAYLDSQDGLEDLIPAVITEVSGQQAEAILSGGRKISLPWQGLSWARAFISHDRQSHPPKAAADVLAPGMHVLVRPSAGEWRLGQIPGVSGAIVAINPKDGAVQALVGGYSFAMTQFNRATQANRQVGSNIKPFIYSAALESNLTLATLMNDAPIHEWDEGANQAWRPKNSPEVYDGAIRIREALAKSKNVVAVRLLRTVGVEKTRQHLTKFGFREKDLPHSETLALGSASLTPLELATGYAVFANGGYLVKPYVITKILDDQNNLIYQHVPVSVCPECEQQDLAARAAKEAAALAETVDPETADPEAQLEATFAEQTATTEQTTVAPAPAYAPRVLSAQNAFLIADALKSSIWGGGDWKAGTGWNGTAYKLKELKRQDLSGKTGTTNDVKDAWFSGFSPDLVVTSWVGFDDAESRLGKTAWNNNLGKDQVAGGESGAKTALPAWQEFMGFALKDKPQVFVQPPVGITSVRIDLKTGLLTQATDNSSGFEFFIQGTEPKTYVNSSVQQLPTQNNQQQQEEIELF</sequence>
<name>A0A5C8LXT0_9GAMM</name>
<evidence type="ECO:0000256" key="22">
    <source>
        <dbReference type="ARBA" id="ARBA00023268"/>
    </source>
</evidence>
<comment type="similarity">
    <text evidence="5">In the N-terminal section; belongs to the glycosyltransferase 51 family.</text>
</comment>
<dbReference type="OrthoDB" id="9766909at2"/>
<dbReference type="InterPro" id="IPR001264">
    <property type="entry name" value="Glyco_trans_51"/>
</dbReference>